<keyword evidence="5" id="KW-0238">DNA-binding</keyword>
<keyword evidence="3" id="KW-0479">Metal-binding</keyword>
<dbReference type="InterPro" id="IPR021027">
    <property type="entry name" value="Transposase_put_HTH"/>
</dbReference>
<dbReference type="Pfam" id="PF12323">
    <property type="entry name" value="HTH_OrfB_IS605"/>
    <property type="match status" value="1"/>
</dbReference>
<keyword evidence="11" id="KW-1185">Reference proteome</keyword>
<evidence type="ECO:0000256" key="2">
    <source>
        <dbReference type="ARBA" id="ARBA00022578"/>
    </source>
</evidence>
<dbReference type="Proteomes" id="UP000009374">
    <property type="component" value="Unassembled WGS sequence"/>
</dbReference>
<proteinExistence type="inferred from homology"/>
<dbReference type="InterPro" id="IPR010095">
    <property type="entry name" value="Cas12f1-like_TNB"/>
</dbReference>
<accession>C6HTP6</accession>
<dbReference type="GO" id="GO:0006310">
    <property type="term" value="P:DNA recombination"/>
    <property type="evidence" value="ECO:0007669"/>
    <property type="project" value="UniProtKB-KW"/>
</dbReference>
<sequence>MEPMKINPAAKFRFSPKPEQEVLLTKTFGCIRFVWNAVLAAREEAWEDFGIATVFPDASALLTDLKNDPDFAFLGELSSVPLPQTLRHQQRASGHFFSGRAGTPRFKRKDDSQRAVFMDNAFDLSGRRLVLAKRKEPLDIRWSRCLPKGATGSSACVTKDPAGRYFVSLHFEDEVAPKPEIETKVGIDLGLSSFATLSTGEKVLAPEFFREEEKKLAFWQRKLAKKKNGSKNRRKARRKIARIHARIADRRNDFLHTLSTRLLNENQVIVVEDLSVKDMRKNRHLSKSIADASRSEFLRQIDDKATWSGRQVLSCGRFFPSSKTCSHCRFVLPELSLSVREWICPDCGATHDRDANAARNILTAWLAGCACGGSVRLPVPAWSRVGKQLPGEPGIADHEVGKPLRVRRGGCQGRELQRFSAFFHFPERFPEGTFAPEYSFSNKNEFFSKNPEPQVVMQVNLPMTP</sequence>
<evidence type="ECO:0000256" key="1">
    <source>
        <dbReference type="ARBA" id="ARBA00008761"/>
    </source>
</evidence>
<reference evidence="10 11" key="1">
    <citation type="journal article" date="2009" name="Appl. Environ. Microbiol.">
        <title>Community genomic and proteomic analyses of chemoautotrophic iron-oxidizing "Leptospirillum rubarum" (Group II) and "Leptospirillum ferrodiazotrophum" (Group III) bacteria in acid mine drainage biofilms.</title>
        <authorList>
            <person name="Goltsman D.S."/>
            <person name="Denef V.J."/>
            <person name="Singer S.W."/>
            <person name="VerBerkmoes N.C."/>
            <person name="Lefsrud M."/>
            <person name="Mueller R.S."/>
            <person name="Dick G.J."/>
            <person name="Sun C.L."/>
            <person name="Wheeler K.E."/>
            <person name="Zemla A."/>
            <person name="Baker B.J."/>
            <person name="Hauser L."/>
            <person name="Land M."/>
            <person name="Shah M.B."/>
            <person name="Thelen M.P."/>
            <person name="Hettich R.L."/>
            <person name="Banfield J.F."/>
        </authorList>
    </citation>
    <scope>NUCLEOTIDE SEQUENCE [LARGE SCALE GENOMIC DNA]</scope>
</reference>
<dbReference type="Pfam" id="PF07282">
    <property type="entry name" value="Cas12f1-like_TNB"/>
    <property type="match status" value="1"/>
</dbReference>
<dbReference type="EMBL" id="GG693851">
    <property type="protein sequence ID" value="EES54011.1"/>
    <property type="molecule type" value="Genomic_DNA"/>
</dbReference>
<dbReference type="AlphaFoldDB" id="C6HTP6"/>
<gene>
    <name evidence="10" type="ORF">UBAL3_24060029</name>
</gene>
<evidence type="ECO:0000313" key="11">
    <source>
        <dbReference type="Proteomes" id="UP000009374"/>
    </source>
</evidence>
<keyword evidence="4" id="KW-0862">Zinc</keyword>
<evidence type="ECO:0000256" key="4">
    <source>
        <dbReference type="ARBA" id="ARBA00022833"/>
    </source>
</evidence>
<feature type="domain" description="Cas12f1-like TNB" evidence="8">
    <location>
        <begin position="296"/>
        <end position="361"/>
    </location>
</feature>
<dbReference type="InterPro" id="IPR001959">
    <property type="entry name" value="Transposase"/>
</dbReference>
<organism evidence="10 11">
    <name type="scientific">Leptospirillum ferrodiazotrophum</name>
    <dbReference type="NCBI Taxonomy" id="412449"/>
    <lineage>
        <taxon>Bacteria</taxon>
        <taxon>Pseudomonadati</taxon>
        <taxon>Nitrospirota</taxon>
        <taxon>Nitrospiria</taxon>
        <taxon>Nitrospirales</taxon>
        <taxon>Nitrospiraceae</taxon>
        <taxon>Leptospirillum</taxon>
    </lineage>
</organism>
<dbReference type="Pfam" id="PF01385">
    <property type="entry name" value="OrfB_IS605"/>
    <property type="match status" value="1"/>
</dbReference>
<comment type="similarity">
    <text evidence="1">In the C-terminal section; belongs to the transposase 35 family.</text>
</comment>
<keyword evidence="2" id="KW-0815">Transposition</keyword>
<dbReference type="GO" id="GO:0003677">
    <property type="term" value="F:DNA binding"/>
    <property type="evidence" value="ECO:0007669"/>
    <property type="project" value="UniProtKB-KW"/>
</dbReference>
<keyword evidence="6" id="KW-0233">DNA recombination</keyword>
<feature type="domain" description="Probable transposase IS891/IS1136/IS1341" evidence="7">
    <location>
        <begin position="175"/>
        <end position="282"/>
    </location>
</feature>
<evidence type="ECO:0000259" key="9">
    <source>
        <dbReference type="Pfam" id="PF12323"/>
    </source>
</evidence>
<dbReference type="NCBIfam" id="TIGR01766">
    <property type="entry name" value="IS200/IS605 family accessory protein TnpB-like domain"/>
    <property type="match status" value="1"/>
</dbReference>
<protein>
    <submittedName>
        <fullName evidence="10">Transposase</fullName>
    </submittedName>
</protein>
<evidence type="ECO:0000256" key="3">
    <source>
        <dbReference type="ARBA" id="ARBA00022723"/>
    </source>
</evidence>
<evidence type="ECO:0000259" key="8">
    <source>
        <dbReference type="Pfam" id="PF07282"/>
    </source>
</evidence>
<name>C6HTP6_9BACT</name>
<evidence type="ECO:0000256" key="6">
    <source>
        <dbReference type="ARBA" id="ARBA00023172"/>
    </source>
</evidence>
<evidence type="ECO:0000256" key="5">
    <source>
        <dbReference type="ARBA" id="ARBA00023125"/>
    </source>
</evidence>
<dbReference type="GO" id="GO:0032196">
    <property type="term" value="P:transposition"/>
    <property type="evidence" value="ECO:0007669"/>
    <property type="project" value="UniProtKB-KW"/>
</dbReference>
<dbReference type="GO" id="GO:0046872">
    <property type="term" value="F:metal ion binding"/>
    <property type="evidence" value="ECO:0007669"/>
    <property type="project" value="UniProtKB-KW"/>
</dbReference>
<evidence type="ECO:0000313" key="10">
    <source>
        <dbReference type="EMBL" id="EES54011.1"/>
    </source>
</evidence>
<dbReference type="NCBIfam" id="NF040570">
    <property type="entry name" value="guided_TnpB"/>
    <property type="match status" value="1"/>
</dbReference>
<evidence type="ECO:0000259" key="7">
    <source>
        <dbReference type="Pfam" id="PF01385"/>
    </source>
</evidence>
<feature type="domain" description="Transposase putative helix-turn-helix" evidence="9">
    <location>
        <begin position="4"/>
        <end position="47"/>
    </location>
</feature>